<evidence type="ECO:0000313" key="3">
    <source>
        <dbReference type="Proteomes" id="UP000693672"/>
    </source>
</evidence>
<dbReference type="Proteomes" id="UP000693672">
    <property type="component" value="Unassembled WGS sequence"/>
</dbReference>
<dbReference type="AlphaFoldDB" id="A0A916NGK7"/>
<dbReference type="InterPro" id="IPR050490">
    <property type="entry name" value="Bact_solute-bd_prot1"/>
</dbReference>
<dbReference type="PANTHER" id="PTHR43649">
    <property type="entry name" value="ARABINOSE-BINDING PROTEIN-RELATED"/>
    <property type="match status" value="1"/>
</dbReference>
<evidence type="ECO:0000313" key="2">
    <source>
        <dbReference type="EMBL" id="CAG7608302.1"/>
    </source>
</evidence>
<reference evidence="2" key="1">
    <citation type="submission" date="2021-06" db="EMBL/GenBank/DDBJ databases">
        <authorList>
            <person name="Criscuolo A."/>
        </authorList>
    </citation>
    <scope>NUCLEOTIDE SEQUENCE</scope>
    <source>
        <strain evidence="2">CIP111600</strain>
    </source>
</reference>
<sequence length="443" mass="48684">MNNIGKAAVARDNANVHYGGVQMRNTMRILGLTLTAVVAASGCSQKEEAAKAASGQAPDNRPVTVVAELSAAYKETFDRYLVPVLQSKLPHITLEYQDQKPSLQEKIVAGTVPDIVLPNGNLRPILDLNLQYDLTELIKKYNFDLTKLDPSLIKSIQAYGTKGEIYALPGDRSVKVLLYNKDIFNKFNVPYPKDGMSWEEVIALAKRLTRTDNGVNYYGLNPSSNGFLKSQLQLPVFDKDDKAQLHTQGWQLLASTWKAIYDIPGNNATGAARDLFSKDRNTAMLINNSSWLLRNSLPDFNWDYVTMPTFDNKLVSDLFGSSFSITSGSKVKDAAFQVISLYYSDEVQTAISKDAALVIGSTVPDIQKQYGVNVAAAQGKNVKADFGGQAATKVVEPFDYVANPILNEAFNAIAAGKTDINTALREAEEKVNLKVLEEKARLK</sequence>
<comment type="caution">
    <text evidence="2">The sequence shown here is derived from an EMBL/GenBank/DDBJ whole genome shotgun (WGS) entry which is preliminary data.</text>
</comment>
<evidence type="ECO:0008006" key="4">
    <source>
        <dbReference type="Google" id="ProtNLM"/>
    </source>
</evidence>
<organism evidence="2 3">
    <name type="scientific">Paenibacillus solanacearum</name>
    <dbReference type="NCBI Taxonomy" id="2048548"/>
    <lineage>
        <taxon>Bacteria</taxon>
        <taxon>Bacillati</taxon>
        <taxon>Bacillota</taxon>
        <taxon>Bacilli</taxon>
        <taxon>Bacillales</taxon>
        <taxon>Paenibacillaceae</taxon>
        <taxon>Paenibacillus</taxon>
    </lineage>
</organism>
<gene>
    <name evidence="2" type="ORF">PAESOLCIP111_01048</name>
</gene>
<name>A0A916NGK7_9BACL</name>
<keyword evidence="3" id="KW-1185">Reference proteome</keyword>
<accession>A0A916NGK7</accession>
<keyword evidence="1" id="KW-0732">Signal</keyword>
<dbReference type="PANTHER" id="PTHR43649:SF33">
    <property type="entry name" value="POLYGALACTURONAN_RHAMNOGALACTURONAN-BINDING PROTEIN YTCQ"/>
    <property type="match status" value="1"/>
</dbReference>
<protein>
    <recommendedName>
        <fullName evidence="4">Extracellular solute-binding protein</fullName>
    </recommendedName>
</protein>
<proteinExistence type="predicted"/>
<dbReference type="EMBL" id="CAJVAS010000003">
    <property type="protein sequence ID" value="CAG7608302.1"/>
    <property type="molecule type" value="Genomic_DNA"/>
</dbReference>
<evidence type="ECO:0000256" key="1">
    <source>
        <dbReference type="ARBA" id="ARBA00022729"/>
    </source>
</evidence>